<dbReference type="Proteomes" id="UP001500523">
    <property type="component" value="Unassembled WGS sequence"/>
</dbReference>
<gene>
    <name evidence="9" type="ORF">GCM10022268_28140</name>
</gene>
<dbReference type="Pfam" id="PF00593">
    <property type="entry name" value="TonB_dep_Rec_b-barrel"/>
    <property type="match status" value="1"/>
</dbReference>
<dbReference type="InterPro" id="IPR010917">
    <property type="entry name" value="TonB_rcpt_CS"/>
</dbReference>
<dbReference type="PANTHER" id="PTHR47234:SF1">
    <property type="entry name" value="TONB-DEPENDENT RECEPTOR"/>
    <property type="match status" value="1"/>
</dbReference>
<dbReference type="Gene3D" id="2.170.130.10">
    <property type="entry name" value="TonB-dependent receptor, plug domain"/>
    <property type="match status" value="1"/>
</dbReference>
<keyword evidence="5" id="KW-0998">Cell outer membrane</keyword>
<organism evidence="9 10">
    <name type="scientific">Sphingomonas cynarae</name>
    <dbReference type="NCBI Taxonomy" id="930197"/>
    <lineage>
        <taxon>Bacteria</taxon>
        <taxon>Pseudomonadati</taxon>
        <taxon>Pseudomonadota</taxon>
        <taxon>Alphaproteobacteria</taxon>
        <taxon>Sphingomonadales</taxon>
        <taxon>Sphingomonadaceae</taxon>
        <taxon>Sphingomonas</taxon>
    </lineage>
</organism>
<name>A0ABP7EGC7_9SPHN</name>
<dbReference type="PANTHER" id="PTHR47234">
    <property type="match status" value="1"/>
</dbReference>
<dbReference type="EMBL" id="BAABBF010000007">
    <property type="protein sequence ID" value="GAA3718156.1"/>
    <property type="molecule type" value="Genomic_DNA"/>
</dbReference>
<evidence type="ECO:0000259" key="8">
    <source>
        <dbReference type="Pfam" id="PF07715"/>
    </source>
</evidence>
<reference evidence="10" key="1">
    <citation type="journal article" date="2019" name="Int. J. Syst. Evol. Microbiol.">
        <title>The Global Catalogue of Microorganisms (GCM) 10K type strain sequencing project: providing services to taxonomists for standard genome sequencing and annotation.</title>
        <authorList>
            <consortium name="The Broad Institute Genomics Platform"/>
            <consortium name="The Broad Institute Genome Sequencing Center for Infectious Disease"/>
            <person name="Wu L."/>
            <person name="Ma J."/>
        </authorList>
    </citation>
    <scope>NUCLEOTIDE SEQUENCE [LARGE SCALE GENOMIC DNA]</scope>
    <source>
        <strain evidence="10">JCM 17498</strain>
    </source>
</reference>
<proteinExistence type="inferred from homology"/>
<dbReference type="InterPro" id="IPR037066">
    <property type="entry name" value="Plug_dom_sf"/>
</dbReference>
<feature type="domain" description="TonB-dependent receptor plug" evidence="8">
    <location>
        <begin position="37"/>
        <end position="113"/>
    </location>
</feature>
<keyword evidence="4 6" id="KW-0472">Membrane</keyword>
<comment type="similarity">
    <text evidence="6">Belongs to the TonB-dependent receptor family.</text>
</comment>
<sequence length="908" mass="98866">MTSVEDLIRTLPQSVNTIGAITNERGRGPLQLRGPRGATISQLGGLGVSAANLGGTGASNTLVLVNGRRMAGAAGIEDGFVNLNGIPLSAIERVEIIPSGSAAIYGADALSGVINFILRKDGQGLTLGSQAQFSSTDADSARFNGYGAFSWGSGRISGTADYQVRKPVNNRKSGYVTDDYSSFFDGDPAFDYRRFTNGLQPGVIDQSTTAYDPATNTFFPVIQGLTVRPGLTRPPTAADFVKIGRESLRDFIPRLAGPESKTLSFTANIDQKITDRLSFYAQGLYTRAKNSEEASLGRGLVMSLAPGQAYNPFSAFGTNNFRPETDVAYLPGAEIEAGLITPRELTNTATQWSATAGLTYEFSKSTRLNLIYTTSRSTSNGSGLQLGSVVNFQALANGRRGCYNALLAGTQLSAGARATLQEAFDRQCLALTSADPNIAFNPFKTSATGGGDISTFLYNAENENRQSRLQQYEARLAGSLMTLPAGSLTYAIGGEFIDDGAKSAEINLVTGGAGSRDRSAIFGEVGLPILGKGYDLPLIRTLTVNIAARRDVFVTEGAIGTVNNVPFAQGGELLIGRNKFARITPSYGIRYQPFEQLTLLAKWGRGFQPPPYTQLFTPTGTTQSFYSIIADPYYSCVTNRNCVRNDPLRGYLVPQITAPNVNLRPQTSRQESFTASWRPTGFLSNLQLDATYNRTVIRNEFSRLDDILQLLTRQEYYSLAQFFPRDANNKVTEVRASVLNIFGSTYSSMTYEASYSLMTGIGNFEPRVVVVDNLKAQRKALTGSTPLSTLGKIQGPDDYKVVGSLSYYRDHLTLALWAYHTPSYVNDYNVTFQSGIETATELRRKVDSYTTFDLTGSWATKYNLKFNFAIRNMFNPKPPFALVQNRPYDTGRYNANGRTAMVQVEYNF</sequence>
<evidence type="ECO:0008006" key="11">
    <source>
        <dbReference type="Google" id="ProtNLM"/>
    </source>
</evidence>
<dbReference type="InterPro" id="IPR036942">
    <property type="entry name" value="Beta-barrel_TonB_sf"/>
</dbReference>
<dbReference type="Gene3D" id="2.40.170.20">
    <property type="entry name" value="TonB-dependent receptor, beta-barrel domain"/>
    <property type="match status" value="1"/>
</dbReference>
<evidence type="ECO:0000256" key="6">
    <source>
        <dbReference type="RuleBase" id="RU003357"/>
    </source>
</evidence>
<keyword evidence="10" id="KW-1185">Reference proteome</keyword>
<evidence type="ECO:0000313" key="9">
    <source>
        <dbReference type="EMBL" id="GAA3718156.1"/>
    </source>
</evidence>
<keyword evidence="2" id="KW-0732">Signal</keyword>
<feature type="domain" description="TonB-dependent receptor-like beta-barrel" evidence="7">
    <location>
        <begin position="351"/>
        <end position="872"/>
    </location>
</feature>
<dbReference type="Pfam" id="PF07715">
    <property type="entry name" value="Plug"/>
    <property type="match status" value="1"/>
</dbReference>
<evidence type="ECO:0000313" key="10">
    <source>
        <dbReference type="Proteomes" id="UP001500523"/>
    </source>
</evidence>
<keyword evidence="3 6" id="KW-0798">TonB box</keyword>
<comment type="subcellular location">
    <subcellularLocation>
        <location evidence="1 6">Cell outer membrane</location>
    </subcellularLocation>
</comment>
<dbReference type="SUPFAM" id="SSF56935">
    <property type="entry name" value="Porins"/>
    <property type="match status" value="1"/>
</dbReference>
<evidence type="ECO:0000256" key="1">
    <source>
        <dbReference type="ARBA" id="ARBA00004442"/>
    </source>
</evidence>
<comment type="caution">
    <text evidence="9">The sequence shown here is derived from an EMBL/GenBank/DDBJ whole genome shotgun (WGS) entry which is preliminary data.</text>
</comment>
<evidence type="ECO:0000256" key="4">
    <source>
        <dbReference type="ARBA" id="ARBA00023136"/>
    </source>
</evidence>
<dbReference type="InterPro" id="IPR012910">
    <property type="entry name" value="Plug_dom"/>
</dbReference>
<accession>A0ABP7EGC7</accession>
<evidence type="ECO:0000259" key="7">
    <source>
        <dbReference type="Pfam" id="PF00593"/>
    </source>
</evidence>
<dbReference type="PROSITE" id="PS01156">
    <property type="entry name" value="TONB_DEPENDENT_REC_2"/>
    <property type="match status" value="1"/>
</dbReference>
<evidence type="ECO:0000256" key="5">
    <source>
        <dbReference type="ARBA" id="ARBA00023237"/>
    </source>
</evidence>
<dbReference type="InterPro" id="IPR000531">
    <property type="entry name" value="Beta-barrel_TonB"/>
</dbReference>
<evidence type="ECO:0000256" key="3">
    <source>
        <dbReference type="ARBA" id="ARBA00023077"/>
    </source>
</evidence>
<evidence type="ECO:0000256" key="2">
    <source>
        <dbReference type="ARBA" id="ARBA00022729"/>
    </source>
</evidence>
<protein>
    <recommendedName>
        <fullName evidence="11">TonB-dependent receptor</fullName>
    </recommendedName>
</protein>